<proteinExistence type="predicted"/>
<sequence length="182" mass="19854">MTVSTIRAVLDADVLYPLPLRDTLLSAAVEGCFQPLWSAAILDEAIRNLVKAQRMTPDGAIALRRNLDAHFEDARVTGYEALVGRMHNHPKDRHVAACAVAGKADLIVTSNIKDFARLPHGILAVTPDDFLSRLLTDTPNLLRKALQAQSARLKRKPMSVAEIVTLLEKVAPKFAATWQAGA</sequence>
<feature type="domain" description="PIN" evidence="1">
    <location>
        <begin position="7"/>
        <end position="113"/>
    </location>
</feature>
<dbReference type="AlphaFoldDB" id="A0A418WDS4"/>
<protein>
    <submittedName>
        <fullName evidence="3">PIN domain-containing protein</fullName>
    </submittedName>
</protein>
<reference evidence="3 4" key="1">
    <citation type="submission" date="2018-09" db="EMBL/GenBank/DDBJ databases">
        <authorList>
            <person name="Zhu H."/>
        </authorList>
    </citation>
    <scope>NUCLEOTIDE SEQUENCE [LARGE SCALE GENOMIC DNA]</scope>
    <source>
        <strain evidence="3 4">K1W22B-8</strain>
    </source>
</reference>
<evidence type="ECO:0000259" key="1">
    <source>
        <dbReference type="Pfam" id="PF13470"/>
    </source>
</evidence>
<evidence type="ECO:0000259" key="2">
    <source>
        <dbReference type="Pfam" id="PF26343"/>
    </source>
</evidence>
<dbReference type="InterPro" id="IPR058652">
    <property type="entry name" value="VapC50_C"/>
</dbReference>
<dbReference type="Pfam" id="PF13470">
    <property type="entry name" value="PIN_3"/>
    <property type="match status" value="1"/>
</dbReference>
<dbReference type="InterPro" id="IPR029060">
    <property type="entry name" value="PIN-like_dom_sf"/>
</dbReference>
<dbReference type="InterPro" id="IPR002716">
    <property type="entry name" value="PIN_dom"/>
</dbReference>
<comment type="caution">
    <text evidence="3">The sequence shown here is derived from an EMBL/GenBank/DDBJ whole genome shotgun (WGS) entry which is preliminary data.</text>
</comment>
<dbReference type="RefSeq" id="WP_119778807.1">
    <property type="nucleotide sequence ID" value="NZ_QYUK01000011.1"/>
</dbReference>
<dbReference type="Pfam" id="PF26343">
    <property type="entry name" value="VapC50_C"/>
    <property type="match status" value="1"/>
</dbReference>
<gene>
    <name evidence="3" type="ORF">D3874_15060</name>
</gene>
<dbReference type="EMBL" id="QYUK01000011">
    <property type="protein sequence ID" value="RJF88171.1"/>
    <property type="molecule type" value="Genomic_DNA"/>
</dbReference>
<accession>A0A418WDS4</accession>
<dbReference type="Proteomes" id="UP000284605">
    <property type="component" value="Unassembled WGS sequence"/>
</dbReference>
<feature type="domain" description="VapC50 C-terminal" evidence="2">
    <location>
        <begin position="127"/>
        <end position="177"/>
    </location>
</feature>
<organism evidence="3 4">
    <name type="scientific">Oleomonas cavernae</name>
    <dbReference type="NCBI Taxonomy" id="2320859"/>
    <lineage>
        <taxon>Bacteria</taxon>
        <taxon>Pseudomonadati</taxon>
        <taxon>Pseudomonadota</taxon>
        <taxon>Alphaproteobacteria</taxon>
        <taxon>Acetobacterales</taxon>
        <taxon>Acetobacteraceae</taxon>
        <taxon>Oleomonas</taxon>
    </lineage>
</organism>
<evidence type="ECO:0000313" key="3">
    <source>
        <dbReference type="EMBL" id="RJF88171.1"/>
    </source>
</evidence>
<dbReference type="SUPFAM" id="SSF88723">
    <property type="entry name" value="PIN domain-like"/>
    <property type="match status" value="1"/>
</dbReference>
<evidence type="ECO:0000313" key="4">
    <source>
        <dbReference type="Proteomes" id="UP000284605"/>
    </source>
</evidence>
<keyword evidence="4" id="KW-1185">Reference proteome</keyword>
<name>A0A418WDS4_9PROT</name>
<dbReference type="OrthoDB" id="211933at2"/>